<sequence length="161" mass="17575">MASTRIHRTVLAALLALLSFGSVQAWTAPSPKNTRPSTTRIQYAPTNLPTSETPSITAQKMLKDGVVSLADRKRTSPVTLSQSVLASSDTLPSFPTSHGLLSPETVMRMEELAREGGYQESQALVSFFRTYKRHGPMSCLPMLSDPDILPHLTNAMRDCMA</sequence>
<evidence type="ECO:0000313" key="3">
    <source>
        <dbReference type="EMBL" id="CAD9972990.1"/>
    </source>
</evidence>
<dbReference type="AlphaFoldDB" id="A0A7S2YFF1"/>
<feature type="signal peptide" evidence="2">
    <location>
        <begin position="1"/>
        <end position="25"/>
    </location>
</feature>
<proteinExistence type="predicted"/>
<name>A0A7S2YFF1_9STRA</name>
<gene>
    <name evidence="3" type="ORF">APAL1065_LOCUS15238</name>
</gene>
<protein>
    <submittedName>
        <fullName evidence="3">Uncharacterized protein</fullName>
    </submittedName>
</protein>
<accession>A0A7S2YFF1</accession>
<feature type="chain" id="PRO_5031321098" evidence="2">
    <location>
        <begin position="26"/>
        <end position="161"/>
    </location>
</feature>
<keyword evidence="2" id="KW-0732">Signal</keyword>
<evidence type="ECO:0000256" key="2">
    <source>
        <dbReference type="SAM" id="SignalP"/>
    </source>
</evidence>
<organism evidence="3">
    <name type="scientific">Entomoneis paludosa</name>
    <dbReference type="NCBI Taxonomy" id="265537"/>
    <lineage>
        <taxon>Eukaryota</taxon>
        <taxon>Sar</taxon>
        <taxon>Stramenopiles</taxon>
        <taxon>Ochrophyta</taxon>
        <taxon>Bacillariophyta</taxon>
        <taxon>Bacillariophyceae</taxon>
        <taxon>Bacillariophycidae</taxon>
        <taxon>Entomoneidaceae</taxon>
        <taxon>Entomoneis</taxon>
    </lineage>
</organism>
<evidence type="ECO:0000256" key="1">
    <source>
        <dbReference type="SAM" id="MobiDB-lite"/>
    </source>
</evidence>
<feature type="region of interest" description="Disordered" evidence="1">
    <location>
        <begin position="27"/>
        <end position="53"/>
    </location>
</feature>
<reference evidence="3" key="1">
    <citation type="submission" date="2021-01" db="EMBL/GenBank/DDBJ databases">
        <authorList>
            <person name="Corre E."/>
            <person name="Pelletier E."/>
            <person name="Niang G."/>
            <person name="Scheremetjew M."/>
            <person name="Finn R."/>
            <person name="Kale V."/>
            <person name="Holt S."/>
            <person name="Cochrane G."/>
            <person name="Meng A."/>
            <person name="Brown T."/>
            <person name="Cohen L."/>
        </authorList>
    </citation>
    <scope>NUCLEOTIDE SEQUENCE</scope>
    <source>
        <strain evidence="3">CCMP125</strain>
    </source>
</reference>
<dbReference type="EMBL" id="HBHT01022723">
    <property type="protein sequence ID" value="CAD9972990.1"/>
    <property type="molecule type" value="Transcribed_RNA"/>
</dbReference>